<dbReference type="EMBL" id="JAPQFJ010000020">
    <property type="protein sequence ID" value="MCY6960135.1"/>
    <property type="molecule type" value="Genomic_DNA"/>
</dbReference>
<gene>
    <name evidence="1" type="ORF">OW729_16070</name>
</gene>
<dbReference type="RefSeq" id="WP_268062571.1">
    <property type="nucleotide sequence ID" value="NZ_JAPQFJ010000020.1"/>
</dbReference>
<evidence type="ECO:0008006" key="3">
    <source>
        <dbReference type="Google" id="ProtNLM"/>
    </source>
</evidence>
<dbReference type="Proteomes" id="UP001144612">
    <property type="component" value="Unassembled WGS sequence"/>
</dbReference>
<reference evidence="1" key="1">
    <citation type="submission" date="2022-12" db="EMBL/GenBank/DDBJ databases">
        <title>Clostridium sp. nov., isolated from industrial wastewater.</title>
        <authorList>
            <person name="Jiayan W."/>
        </authorList>
    </citation>
    <scope>NUCLEOTIDE SEQUENCE</scope>
    <source>
        <strain evidence="1">ZC22-4</strain>
    </source>
</reference>
<sequence length="149" mass="16889">MEGYKQWAQSFSMEWLNELLNSIEKNCSQENCALLLEGCGACHYKSMEHMLEKYVGDLQGFINFMVKKHGQIITYDEAKNIILVDENKSYCVCPINQCMNGKKVSPALCHCSASMTQKMISKITGKEVKSRVVTSVLRGDKSCVYEIKL</sequence>
<proteinExistence type="predicted"/>
<comment type="caution">
    <text evidence="1">The sequence shown here is derived from an EMBL/GenBank/DDBJ whole genome shotgun (WGS) entry which is preliminary data.</text>
</comment>
<evidence type="ECO:0000313" key="2">
    <source>
        <dbReference type="Proteomes" id="UP001144612"/>
    </source>
</evidence>
<evidence type="ECO:0000313" key="1">
    <source>
        <dbReference type="EMBL" id="MCY6960135.1"/>
    </source>
</evidence>
<accession>A0ABT4DCU3</accession>
<protein>
    <recommendedName>
        <fullName evidence="3">Transcriptional regulator</fullName>
    </recommendedName>
</protein>
<name>A0ABT4DCU3_9CLOT</name>
<keyword evidence="2" id="KW-1185">Reference proteome</keyword>
<organism evidence="1 2">
    <name type="scientific">Clostridium brassicae</name>
    <dbReference type="NCBI Taxonomy" id="2999072"/>
    <lineage>
        <taxon>Bacteria</taxon>
        <taxon>Bacillati</taxon>
        <taxon>Bacillota</taxon>
        <taxon>Clostridia</taxon>
        <taxon>Eubacteriales</taxon>
        <taxon>Clostridiaceae</taxon>
        <taxon>Clostridium</taxon>
    </lineage>
</organism>